<evidence type="ECO:0000259" key="1">
    <source>
        <dbReference type="PROSITE" id="PS51186"/>
    </source>
</evidence>
<dbReference type="STRING" id="710696.Intca_1633"/>
<dbReference type="RefSeq" id="WP_013492461.1">
    <property type="nucleotide sequence ID" value="NC_014830.1"/>
</dbReference>
<dbReference type="OrthoDB" id="9797989at2"/>
<dbReference type="KEGG" id="ica:Intca_1633"/>
<dbReference type="PANTHER" id="PTHR39173">
    <property type="entry name" value="ACETYLTRANSFERASE"/>
    <property type="match status" value="1"/>
</dbReference>
<dbReference type="InterPro" id="IPR016181">
    <property type="entry name" value="Acyl_CoA_acyltransferase"/>
</dbReference>
<keyword evidence="3" id="KW-1185">Reference proteome</keyword>
<accession>E6S9F0</accession>
<dbReference type="eggNOG" id="COG3981">
    <property type="taxonomic scope" value="Bacteria"/>
</dbReference>
<proteinExistence type="predicted"/>
<dbReference type="HOGENOM" id="CLU_113231_3_1_11"/>
<dbReference type="PROSITE" id="PS51186">
    <property type="entry name" value="GNAT"/>
    <property type="match status" value="1"/>
</dbReference>
<sequence length="179" mass="19469">MIELVRPTSLLADQWWELVDEFGTAAIHGSAYRPDDRADLERPGGLEAWVDLLASYEVDGSDLPEGWVPASYRWVIDDERLVGTITVRHRLTAALLVVGGHIGYAVRPSARRRGVATAALRQALGIAARFGVDPALVTCEDDNLASARTILAAGGVLEDVRGTSRRYWVPTAPRAGFHP</sequence>
<reference evidence="2 3" key="1">
    <citation type="journal article" date="2010" name="Stand. Genomic Sci.">
        <title>Complete genome sequence of Intrasporangium calvum type strain (7 KIP).</title>
        <authorList>
            <person name="Del Rio T.G."/>
            <person name="Chertkov O."/>
            <person name="Yasawong M."/>
            <person name="Lucas S."/>
            <person name="Deshpande S."/>
            <person name="Cheng J.F."/>
            <person name="Detter C."/>
            <person name="Tapia R."/>
            <person name="Han C."/>
            <person name="Goodwin L."/>
            <person name="Pitluck S."/>
            <person name="Liolios K."/>
            <person name="Ivanova N."/>
            <person name="Mavromatis K."/>
            <person name="Pati A."/>
            <person name="Chen A."/>
            <person name="Palaniappan K."/>
            <person name="Land M."/>
            <person name="Hauser L."/>
            <person name="Chang Y.J."/>
            <person name="Jeffries C.D."/>
            <person name="Rohde M."/>
            <person name="Pukall R."/>
            <person name="Sikorski J."/>
            <person name="Goker M."/>
            <person name="Woyke T."/>
            <person name="Bristow J."/>
            <person name="Eisen J.A."/>
            <person name="Markowitz V."/>
            <person name="Hugenholtz P."/>
            <person name="Kyrpides N.C."/>
            <person name="Klenk H.P."/>
            <person name="Lapidus A."/>
        </authorList>
    </citation>
    <scope>NUCLEOTIDE SEQUENCE [LARGE SCALE GENOMIC DNA]</scope>
    <source>
        <strain evidence="3">ATCC 23552 / DSM 43043 / JCM 3097 / NBRC 12989 / 7 KIP</strain>
    </source>
</reference>
<feature type="domain" description="N-acetyltransferase" evidence="1">
    <location>
        <begin position="36"/>
        <end position="179"/>
    </location>
</feature>
<dbReference type="CDD" id="cd04301">
    <property type="entry name" value="NAT_SF"/>
    <property type="match status" value="1"/>
</dbReference>
<dbReference type="PANTHER" id="PTHR39173:SF1">
    <property type="entry name" value="ACETYLTRANSFERASE"/>
    <property type="match status" value="1"/>
</dbReference>
<dbReference type="InterPro" id="IPR000182">
    <property type="entry name" value="GNAT_dom"/>
</dbReference>
<dbReference type="Pfam" id="PF13302">
    <property type="entry name" value="Acetyltransf_3"/>
    <property type="match status" value="1"/>
</dbReference>
<dbReference type="EMBL" id="CP002343">
    <property type="protein sequence ID" value="ADU48146.1"/>
    <property type="molecule type" value="Genomic_DNA"/>
</dbReference>
<dbReference type="Proteomes" id="UP000008914">
    <property type="component" value="Chromosome"/>
</dbReference>
<gene>
    <name evidence="2" type="ordered locus">Intca_1633</name>
</gene>
<name>E6S9F0_INTC7</name>
<dbReference type="AlphaFoldDB" id="E6S9F0"/>
<dbReference type="SUPFAM" id="SSF55729">
    <property type="entry name" value="Acyl-CoA N-acyltransferases (Nat)"/>
    <property type="match status" value="1"/>
</dbReference>
<dbReference type="GO" id="GO:0016747">
    <property type="term" value="F:acyltransferase activity, transferring groups other than amino-acyl groups"/>
    <property type="evidence" value="ECO:0007669"/>
    <property type="project" value="InterPro"/>
</dbReference>
<dbReference type="Gene3D" id="3.40.630.30">
    <property type="match status" value="1"/>
</dbReference>
<evidence type="ECO:0000313" key="2">
    <source>
        <dbReference type="EMBL" id="ADU48146.1"/>
    </source>
</evidence>
<evidence type="ECO:0000313" key="3">
    <source>
        <dbReference type="Proteomes" id="UP000008914"/>
    </source>
</evidence>
<organism evidence="2 3">
    <name type="scientific">Intrasporangium calvum (strain ATCC 23552 / DSM 43043 / JCM 3097 / NBRC 12989 / NCIMB 10167 / NRRL B-3866 / 7 KIP)</name>
    <dbReference type="NCBI Taxonomy" id="710696"/>
    <lineage>
        <taxon>Bacteria</taxon>
        <taxon>Bacillati</taxon>
        <taxon>Actinomycetota</taxon>
        <taxon>Actinomycetes</taxon>
        <taxon>Micrococcales</taxon>
        <taxon>Intrasporangiaceae</taxon>
        <taxon>Intrasporangium</taxon>
    </lineage>
</organism>
<protein>
    <submittedName>
        <fullName evidence="2">GCN5-related N-acetyltransferase</fullName>
    </submittedName>
</protein>